<name>A0A432MNI4_9BACT</name>
<dbReference type="SUPFAM" id="SSF46626">
    <property type="entry name" value="Cytochrome c"/>
    <property type="match status" value="1"/>
</dbReference>
<dbReference type="PANTHER" id="PTHR30600:SF9">
    <property type="entry name" value="BLR7738 PROTEIN"/>
    <property type="match status" value="1"/>
</dbReference>
<accession>A0A432MNI4</accession>
<sequence length="465" mass="51472">MLANCRTSWRVVGYGLLAVASAAGSRAEAEEPPPPSSQTASDPAAERGREALLFRGYLSPEWGEEVYRKVAELWDGKAPDPDADPEAYAEAFASRYGLHPAPYPNGGLPMGLRRSENLKTGRVGFQIDCLACHGGSIGGRSYVGLGNTQLDLIGLYRDFYRADGRPLFFTGFTVNTVRGSVNAGQMAAILISLRNPDLSRRLFPLPHGAKFPETDVPAWWLLKHKRTMYYDGRTDARSVRSIMQFLLGEKTREQFEELEPTFADILAYLNRIEAPSYPFPIDDGLAARGREVFEEHCARCHGSYGEDRSYPNRIIELDVIGTDPARALAGTEALVSHFNASWFGETYPVDEVLTGYQAPPLDGIWATAPYLHNGSVPTLAQLLDSSTRPGRFRRPPSTGFEHYDTEAVGWRVEVLDPVSPEQAARDSDRSIFDASRFGLGNQGHTFGDLLSDDDRRTVIEYLKTL</sequence>
<dbReference type="AlphaFoldDB" id="A0A432MNI4"/>
<evidence type="ECO:0000256" key="3">
    <source>
        <dbReference type="ARBA" id="ARBA00023004"/>
    </source>
</evidence>
<gene>
    <name evidence="7" type="ORF">TsocGM_03830</name>
</gene>
<reference evidence="7 8" key="1">
    <citation type="submission" date="2018-12" db="EMBL/GenBank/DDBJ databases">
        <authorList>
            <person name="Toschakov S.V."/>
        </authorList>
    </citation>
    <scope>NUCLEOTIDE SEQUENCE [LARGE SCALE GENOMIC DNA]</scope>
    <source>
        <strain evidence="7 8">GM2012</strain>
    </source>
</reference>
<evidence type="ECO:0000259" key="6">
    <source>
        <dbReference type="PROSITE" id="PS51007"/>
    </source>
</evidence>
<dbReference type="GO" id="GO:0020037">
    <property type="term" value="F:heme binding"/>
    <property type="evidence" value="ECO:0007669"/>
    <property type="project" value="InterPro"/>
</dbReference>
<feature type="domain" description="Cytochrome c" evidence="6">
    <location>
        <begin position="284"/>
        <end position="465"/>
    </location>
</feature>
<keyword evidence="3 4" id="KW-0408">Iron</keyword>
<keyword evidence="8" id="KW-1185">Reference proteome</keyword>
<evidence type="ECO:0000256" key="2">
    <source>
        <dbReference type="ARBA" id="ARBA00022723"/>
    </source>
</evidence>
<protein>
    <submittedName>
        <fullName evidence="7">C-type cytochrome</fullName>
    </submittedName>
</protein>
<dbReference type="Gene3D" id="1.10.760.10">
    <property type="entry name" value="Cytochrome c-like domain"/>
    <property type="match status" value="1"/>
</dbReference>
<comment type="caution">
    <text evidence="7">The sequence shown here is derived from an EMBL/GenBank/DDBJ whole genome shotgun (WGS) entry which is preliminary data.</text>
</comment>
<evidence type="ECO:0000313" key="7">
    <source>
        <dbReference type="EMBL" id="RUL89001.1"/>
    </source>
</evidence>
<dbReference type="InterPro" id="IPR051395">
    <property type="entry name" value="Cytochrome_c_Peroxidase/MauG"/>
</dbReference>
<dbReference type="GO" id="GO:0009055">
    <property type="term" value="F:electron transfer activity"/>
    <property type="evidence" value="ECO:0007669"/>
    <property type="project" value="InterPro"/>
</dbReference>
<dbReference type="PROSITE" id="PS51007">
    <property type="entry name" value="CYTC"/>
    <property type="match status" value="2"/>
</dbReference>
<dbReference type="InterPro" id="IPR009056">
    <property type="entry name" value="Cyt_c-like_dom"/>
</dbReference>
<dbReference type="PANTHER" id="PTHR30600">
    <property type="entry name" value="CYTOCHROME C PEROXIDASE-RELATED"/>
    <property type="match status" value="1"/>
</dbReference>
<organism evidence="7 8">
    <name type="scientific">Tautonia sociabilis</name>
    <dbReference type="NCBI Taxonomy" id="2080755"/>
    <lineage>
        <taxon>Bacteria</taxon>
        <taxon>Pseudomonadati</taxon>
        <taxon>Planctomycetota</taxon>
        <taxon>Planctomycetia</taxon>
        <taxon>Isosphaerales</taxon>
        <taxon>Isosphaeraceae</taxon>
        <taxon>Tautonia</taxon>
    </lineage>
</organism>
<dbReference type="GO" id="GO:0046872">
    <property type="term" value="F:metal ion binding"/>
    <property type="evidence" value="ECO:0007669"/>
    <property type="project" value="UniProtKB-KW"/>
</dbReference>
<dbReference type="EMBL" id="RYZH01000005">
    <property type="protein sequence ID" value="RUL89001.1"/>
    <property type="molecule type" value="Genomic_DNA"/>
</dbReference>
<evidence type="ECO:0000256" key="4">
    <source>
        <dbReference type="PROSITE-ProRule" id="PRU00433"/>
    </source>
</evidence>
<reference evidence="7 8" key="2">
    <citation type="submission" date="2019-01" db="EMBL/GenBank/DDBJ databases">
        <title>Tautonia sociabilis, a novel thermotolerant planctomycete of Isosphaeraceae family, isolated from a 4000 m deep subterranean habitat.</title>
        <authorList>
            <person name="Kovaleva O.L."/>
            <person name="Elcheninov A.G."/>
            <person name="Van Heerden E."/>
            <person name="Toshchakov S.V."/>
            <person name="Novikov A."/>
            <person name="Bonch-Osmolovskaya E.A."/>
            <person name="Kublanov I.V."/>
        </authorList>
    </citation>
    <scope>NUCLEOTIDE SEQUENCE [LARGE SCALE GENOMIC DNA]</scope>
    <source>
        <strain evidence="7 8">GM2012</strain>
    </source>
</reference>
<evidence type="ECO:0000256" key="5">
    <source>
        <dbReference type="SAM" id="MobiDB-lite"/>
    </source>
</evidence>
<dbReference type="OrthoDB" id="417271at2"/>
<dbReference type="GO" id="GO:0004130">
    <property type="term" value="F:cytochrome-c peroxidase activity"/>
    <property type="evidence" value="ECO:0007669"/>
    <property type="project" value="TreeGrafter"/>
</dbReference>
<dbReference type="Pfam" id="PF21419">
    <property type="entry name" value="RoxA-like_Cyt-c"/>
    <property type="match status" value="1"/>
</dbReference>
<dbReference type="Proteomes" id="UP000280296">
    <property type="component" value="Unassembled WGS sequence"/>
</dbReference>
<feature type="region of interest" description="Disordered" evidence="5">
    <location>
        <begin position="25"/>
        <end position="45"/>
    </location>
</feature>
<evidence type="ECO:0000256" key="1">
    <source>
        <dbReference type="ARBA" id="ARBA00022617"/>
    </source>
</evidence>
<proteinExistence type="predicted"/>
<feature type="domain" description="Cytochrome c" evidence="6">
    <location>
        <begin position="116"/>
        <end position="250"/>
    </location>
</feature>
<evidence type="ECO:0000313" key="8">
    <source>
        <dbReference type="Proteomes" id="UP000280296"/>
    </source>
</evidence>
<dbReference type="InterPro" id="IPR036909">
    <property type="entry name" value="Cyt_c-like_dom_sf"/>
</dbReference>
<keyword evidence="1 4" id="KW-0349">Heme</keyword>
<keyword evidence="2 4" id="KW-0479">Metal-binding</keyword>